<dbReference type="GO" id="GO:0009103">
    <property type="term" value="P:lipopolysaccharide biosynthetic process"/>
    <property type="evidence" value="ECO:0007669"/>
    <property type="project" value="TreeGrafter"/>
</dbReference>
<keyword evidence="1 3" id="KW-0808">Transferase</keyword>
<reference evidence="3" key="1">
    <citation type="submission" date="2020-03" db="EMBL/GenBank/DDBJ databases">
        <title>The deep terrestrial virosphere.</title>
        <authorList>
            <person name="Holmfeldt K."/>
            <person name="Nilsson E."/>
            <person name="Simone D."/>
            <person name="Lopez-Fernandez M."/>
            <person name="Wu X."/>
            <person name="de Brujin I."/>
            <person name="Lundin D."/>
            <person name="Andersson A."/>
            <person name="Bertilsson S."/>
            <person name="Dopson M."/>
        </authorList>
    </citation>
    <scope>NUCLEOTIDE SEQUENCE</scope>
    <source>
        <strain evidence="3">MM415B02381</strain>
    </source>
</reference>
<protein>
    <submittedName>
        <fullName evidence="3">Putative glycosyltransferase</fullName>
    </submittedName>
</protein>
<dbReference type="Pfam" id="PF00534">
    <property type="entry name" value="Glycos_transf_1"/>
    <property type="match status" value="1"/>
</dbReference>
<organism evidence="3">
    <name type="scientific">viral metagenome</name>
    <dbReference type="NCBI Taxonomy" id="1070528"/>
    <lineage>
        <taxon>unclassified sequences</taxon>
        <taxon>metagenomes</taxon>
        <taxon>organismal metagenomes</taxon>
    </lineage>
</organism>
<sequence>MKILLISPLVKSINPDTKYAGIEKLVWEYAKELSNSNNVNVWGRDDSTYPDGVTVYPTKVFEEPFIMAELRQYQEQGYTLRSYDVVHDFSHQHFASRYNHKLKSLSLFWHAPATGRIPKSPYNIIAPSEWACREFQRVYRQQARYVQSIVVDGEVYKPGGKRGDRFVTMGIMTPDKGNLSAITLCKELGLPLDVVGARGKDKDAPMDDYERAIHSFCDGKQIRYLGEVSHEEKLKIMQECRALIYVQRTGEVTSHKTQEFMLCGAPVICSTAGALPEIVTHGVDGYLCSSEEEFKRALKDVDNLTPEKKMEETREKYSVRTVTSEYLKLYQEVAGGRSW</sequence>
<evidence type="ECO:0000313" key="3">
    <source>
        <dbReference type="EMBL" id="QJA90383.1"/>
    </source>
</evidence>
<evidence type="ECO:0000256" key="1">
    <source>
        <dbReference type="ARBA" id="ARBA00022679"/>
    </source>
</evidence>
<evidence type="ECO:0000259" key="2">
    <source>
        <dbReference type="Pfam" id="PF00534"/>
    </source>
</evidence>
<dbReference type="PANTHER" id="PTHR46401">
    <property type="entry name" value="GLYCOSYLTRANSFERASE WBBK-RELATED"/>
    <property type="match status" value="1"/>
</dbReference>
<dbReference type="PANTHER" id="PTHR46401:SF2">
    <property type="entry name" value="GLYCOSYLTRANSFERASE WBBK-RELATED"/>
    <property type="match status" value="1"/>
</dbReference>
<gene>
    <name evidence="3" type="ORF">MM415B02381_0009</name>
</gene>
<feature type="domain" description="Glycosyl transferase family 1" evidence="2">
    <location>
        <begin position="169"/>
        <end position="304"/>
    </location>
</feature>
<dbReference type="InterPro" id="IPR001296">
    <property type="entry name" value="Glyco_trans_1"/>
</dbReference>
<dbReference type="SUPFAM" id="SSF53756">
    <property type="entry name" value="UDP-Glycosyltransferase/glycogen phosphorylase"/>
    <property type="match status" value="1"/>
</dbReference>
<proteinExistence type="predicted"/>
<dbReference type="EMBL" id="MT142909">
    <property type="protein sequence ID" value="QJA90383.1"/>
    <property type="molecule type" value="Genomic_DNA"/>
</dbReference>
<dbReference type="Gene3D" id="3.40.50.2000">
    <property type="entry name" value="Glycogen Phosphorylase B"/>
    <property type="match status" value="2"/>
</dbReference>
<dbReference type="GO" id="GO:0016757">
    <property type="term" value="F:glycosyltransferase activity"/>
    <property type="evidence" value="ECO:0007669"/>
    <property type="project" value="InterPro"/>
</dbReference>
<accession>A0A6M3L7L9</accession>
<dbReference type="AlphaFoldDB" id="A0A6M3L7L9"/>
<name>A0A6M3L7L9_9ZZZZ</name>